<name>A0A2J6PJE3_9HELO</name>
<evidence type="ECO:0000256" key="1">
    <source>
        <dbReference type="SAM" id="MobiDB-lite"/>
    </source>
</evidence>
<dbReference type="Proteomes" id="UP000235672">
    <property type="component" value="Unassembled WGS sequence"/>
</dbReference>
<proteinExistence type="predicted"/>
<sequence>MSQPWLRISRLQGIRDARLLRAISGWQRGGELATLSGFSEREVKLNVHEGASEVLGRNASPIMKKLLSSEDDDEHAAGGAEPVPHAGSITKHDPSSKYQPCPRSEGASGFTTLLVTWYMSTCTFGLSGLNECSGILKPWLRSRLPLGTDRSAAVHNSTP</sequence>
<organism evidence="2 3">
    <name type="scientific">Hyaloscypha hepaticicola</name>
    <dbReference type="NCBI Taxonomy" id="2082293"/>
    <lineage>
        <taxon>Eukaryota</taxon>
        <taxon>Fungi</taxon>
        <taxon>Dikarya</taxon>
        <taxon>Ascomycota</taxon>
        <taxon>Pezizomycotina</taxon>
        <taxon>Leotiomycetes</taxon>
        <taxon>Helotiales</taxon>
        <taxon>Hyaloscyphaceae</taxon>
        <taxon>Hyaloscypha</taxon>
    </lineage>
</organism>
<evidence type="ECO:0000313" key="3">
    <source>
        <dbReference type="Proteomes" id="UP000235672"/>
    </source>
</evidence>
<keyword evidence="3" id="KW-1185">Reference proteome</keyword>
<dbReference type="EMBL" id="KZ613524">
    <property type="protein sequence ID" value="PMD14158.1"/>
    <property type="molecule type" value="Genomic_DNA"/>
</dbReference>
<evidence type="ECO:0000313" key="2">
    <source>
        <dbReference type="EMBL" id="PMD14158.1"/>
    </source>
</evidence>
<protein>
    <submittedName>
        <fullName evidence="2">Uncharacterized protein</fullName>
    </submittedName>
</protein>
<gene>
    <name evidence="2" type="ORF">NA56DRAFT_711232</name>
</gene>
<accession>A0A2J6PJE3</accession>
<reference evidence="2 3" key="1">
    <citation type="submission" date="2016-05" db="EMBL/GenBank/DDBJ databases">
        <title>A degradative enzymes factory behind the ericoid mycorrhizal symbiosis.</title>
        <authorList>
            <consortium name="DOE Joint Genome Institute"/>
            <person name="Martino E."/>
            <person name="Morin E."/>
            <person name="Grelet G."/>
            <person name="Kuo A."/>
            <person name="Kohler A."/>
            <person name="Daghino S."/>
            <person name="Barry K."/>
            <person name="Choi C."/>
            <person name="Cichocki N."/>
            <person name="Clum A."/>
            <person name="Copeland A."/>
            <person name="Hainaut M."/>
            <person name="Haridas S."/>
            <person name="Labutti K."/>
            <person name="Lindquist E."/>
            <person name="Lipzen A."/>
            <person name="Khouja H.-R."/>
            <person name="Murat C."/>
            <person name="Ohm R."/>
            <person name="Olson A."/>
            <person name="Spatafora J."/>
            <person name="Veneault-Fourrey C."/>
            <person name="Henrissat B."/>
            <person name="Grigoriev I."/>
            <person name="Martin F."/>
            <person name="Perotto S."/>
        </authorList>
    </citation>
    <scope>NUCLEOTIDE SEQUENCE [LARGE SCALE GENOMIC DNA]</scope>
    <source>
        <strain evidence="2 3">UAMH 7357</strain>
    </source>
</reference>
<dbReference type="AlphaFoldDB" id="A0A2J6PJE3"/>
<feature type="region of interest" description="Disordered" evidence="1">
    <location>
        <begin position="67"/>
        <end position="103"/>
    </location>
</feature>